<sequence>MIETTFRSTFEEWSEGQTLWCRNALSKSPQARLHHVVKLSLPWGAGIMMVIPPHWPGFLVMAILVIDLIVSKWRRPRIMRWLFDRDPDRQQDVFVRIDESGYYSQREGLTECRMTWASFSGWKEGPRTIILGRHGKYCFLPKRVLTEEQLHLLRNLCQTRIATAPPSR</sequence>
<evidence type="ECO:0000256" key="1">
    <source>
        <dbReference type="SAM" id="Phobius"/>
    </source>
</evidence>
<keyword evidence="1" id="KW-0472">Membrane</keyword>
<protein>
    <recommendedName>
        <fullName evidence="2">YcxB-like C-terminal domain-containing protein</fullName>
    </recommendedName>
</protein>
<gene>
    <name evidence="3" type="ORF">SAMN05421819_2647</name>
</gene>
<keyword evidence="1" id="KW-1133">Transmembrane helix</keyword>
<feature type="domain" description="YcxB-like C-terminal" evidence="2">
    <location>
        <begin position="98"/>
        <end position="156"/>
    </location>
</feature>
<reference evidence="3 4" key="1">
    <citation type="submission" date="2016-10" db="EMBL/GenBank/DDBJ databases">
        <authorList>
            <person name="de Groot N.N."/>
        </authorList>
    </citation>
    <scope>NUCLEOTIDE SEQUENCE [LARGE SCALE GENOMIC DNA]</scope>
    <source>
        <strain evidence="3 4">DSM 22489</strain>
    </source>
</reference>
<organism evidence="3 4">
    <name type="scientific">Bryocella elongata</name>
    <dbReference type="NCBI Taxonomy" id="863522"/>
    <lineage>
        <taxon>Bacteria</taxon>
        <taxon>Pseudomonadati</taxon>
        <taxon>Acidobacteriota</taxon>
        <taxon>Terriglobia</taxon>
        <taxon>Terriglobales</taxon>
        <taxon>Acidobacteriaceae</taxon>
        <taxon>Bryocella</taxon>
    </lineage>
</organism>
<evidence type="ECO:0000313" key="4">
    <source>
        <dbReference type="Proteomes" id="UP000236728"/>
    </source>
</evidence>
<dbReference type="AlphaFoldDB" id="A0A1H5ZJE2"/>
<dbReference type="RefSeq" id="WP_103933524.1">
    <property type="nucleotide sequence ID" value="NZ_FNVA01000004.1"/>
</dbReference>
<evidence type="ECO:0000313" key="3">
    <source>
        <dbReference type="EMBL" id="SEG35536.1"/>
    </source>
</evidence>
<dbReference type="Proteomes" id="UP000236728">
    <property type="component" value="Unassembled WGS sequence"/>
</dbReference>
<keyword evidence="4" id="KW-1185">Reference proteome</keyword>
<accession>A0A1H5ZJE2</accession>
<name>A0A1H5ZJE2_9BACT</name>
<evidence type="ECO:0000259" key="2">
    <source>
        <dbReference type="Pfam" id="PF14317"/>
    </source>
</evidence>
<feature type="transmembrane region" description="Helical" evidence="1">
    <location>
        <begin position="43"/>
        <end position="70"/>
    </location>
</feature>
<keyword evidence="1" id="KW-0812">Transmembrane</keyword>
<dbReference type="EMBL" id="FNVA01000004">
    <property type="protein sequence ID" value="SEG35536.1"/>
    <property type="molecule type" value="Genomic_DNA"/>
</dbReference>
<proteinExistence type="predicted"/>
<dbReference type="InterPro" id="IPR025588">
    <property type="entry name" value="YcxB-like_C"/>
</dbReference>
<dbReference type="Pfam" id="PF14317">
    <property type="entry name" value="YcxB"/>
    <property type="match status" value="1"/>
</dbReference>